<comment type="caution">
    <text evidence="1">The sequence shown here is derived from an EMBL/GenBank/DDBJ whole genome shotgun (WGS) entry which is preliminary data.</text>
</comment>
<dbReference type="GO" id="GO:0008168">
    <property type="term" value="F:methyltransferase activity"/>
    <property type="evidence" value="ECO:0007669"/>
    <property type="project" value="UniProtKB-KW"/>
</dbReference>
<evidence type="ECO:0000313" key="1">
    <source>
        <dbReference type="EMBL" id="GAA0222058.1"/>
    </source>
</evidence>
<keyword evidence="2" id="KW-1185">Reference proteome</keyword>
<gene>
    <name evidence="1" type="ORF">GCM10008964_11910</name>
</gene>
<keyword evidence="1" id="KW-0808">Transferase</keyword>
<evidence type="ECO:0000313" key="2">
    <source>
        <dbReference type="Proteomes" id="UP001501476"/>
    </source>
</evidence>
<sequence length="242" mass="27713">MVITLLENHYLYLQSYMQLNTTVPWGRSLQEYQDMFLLRESELQSSILACADGPASFNTEARKQGAKVTSVDPLYQFTAEEIKTRINVVAEEVIGQVKAHQDDFFWTAFANPEALYQQRMRSMQLFLDDYAMPASSPFYISAQLPELPFANKQFDLALCSHFLFLYSEHFDAQFHLDSMHELCRVASQVRVYPLVGLDNTPSPHLGLIVKELSRQGHEVKQQTVDYQFQKGATQMLVVNTAP</sequence>
<reference evidence="2" key="1">
    <citation type="journal article" date="2019" name="Int. J. Syst. Evol. Microbiol.">
        <title>The Global Catalogue of Microorganisms (GCM) 10K type strain sequencing project: providing services to taxonomists for standard genome sequencing and annotation.</title>
        <authorList>
            <consortium name="The Broad Institute Genomics Platform"/>
            <consortium name="The Broad Institute Genome Sequencing Center for Infectious Disease"/>
            <person name="Wu L."/>
            <person name="Ma J."/>
        </authorList>
    </citation>
    <scope>NUCLEOTIDE SEQUENCE [LARGE SCALE GENOMIC DNA]</scope>
    <source>
        <strain evidence="2">JCM 6886</strain>
    </source>
</reference>
<name>A0ABP3D306_9GAMM</name>
<dbReference type="Proteomes" id="UP001501476">
    <property type="component" value="Unassembled WGS sequence"/>
</dbReference>
<organism evidence="1 2">
    <name type="scientific">Methylophaga marina</name>
    <dbReference type="NCBI Taxonomy" id="45495"/>
    <lineage>
        <taxon>Bacteria</taxon>
        <taxon>Pseudomonadati</taxon>
        <taxon>Pseudomonadota</taxon>
        <taxon>Gammaproteobacteria</taxon>
        <taxon>Thiotrichales</taxon>
        <taxon>Piscirickettsiaceae</taxon>
        <taxon>Methylophaga</taxon>
    </lineage>
</organism>
<protein>
    <submittedName>
        <fullName evidence="1">SAM-dependent methyltransferase</fullName>
    </submittedName>
</protein>
<accession>A0ABP3D306</accession>
<dbReference type="GO" id="GO:0032259">
    <property type="term" value="P:methylation"/>
    <property type="evidence" value="ECO:0007669"/>
    <property type="project" value="UniProtKB-KW"/>
</dbReference>
<dbReference type="EMBL" id="BAAADG010000004">
    <property type="protein sequence ID" value="GAA0222058.1"/>
    <property type="molecule type" value="Genomic_DNA"/>
</dbReference>
<keyword evidence="1" id="KW-0489">Methyltransferase</keyword>
<proteinExistence type="predicted"/>